<dbReference type="InterPro" id="IPR036097">
    <property type="entry name" value="HisK_dim/P_sf"/>
</dbReference>
<dbReference type="InterPro" id="IPR013656">
    <property type="entry name" value="PAS_4"/>
</dbReference>
<dbReference type="OrthoDB" id="9781208at2"/>
<dbReference type="Pfam" id="PF08448">
    <property type="entry name" value="PAS_4"/>
    <property type="match status" value="1"/>
</dbReference>
<dbReference type="SUPFAM" id="SSF55785">
    <property type="entry name" value="PYP-like sensor domain (PAS domain)"/>
    <property type="match status" value="3"/>
</dbReference>
<dbReference type="FunFam" id="3.30.565.10:FF:000006">
    <property type="entry name" value="Sensor histidine kinase WalK"/>
    <property type="match status" value="1"/>
</dbReference>
<organism evidence="9 10">
    <name type="scientific">Ancylomarina euxinus</name>
    <dbReference type="NCBI Taxonomy" id="2283627"/>
    <lineage>
        <taxon>Bacteria</taxon>
        <taxon>Pseudomonadati</taxon>
        <taxon>Bacteroidota</taxon>
        <taxon>Bacteroidia</taxon>
        <taxon>Marinilabiliales</taxon>
        <taxon>Marinifilaceae</taxon>
        <taxon>Ancylomarina</taxon>
    </lineage>
</organism>
<dbReference type="Pfam" id="PF13188">
    <property type="entry name" value="PAS_8"/>
    <property type="match status" value="1"/>
</dbReference>
<dbReference type="SUPFAM" id="SSF47384">
    <property type="entry name" value="Homodimeric domain of signal transducing histidine kinase"/>
    <property type="match status" value="1"/>
</dbReference>
<keyword evidence="3" id="KW-0597">Phosphoprotein</keyword>
<feature type="domain" description="PAS" evidence="7">
    <location>
        <begin position="284"/>
        <end position="355"/>
    </location>
</feature>
<evidence type="ECO:0000259" key="7">
    <source>
        <dbReference type="PROSITE" id="PS50112"/>
    </source>
</evidence>
<keyword evidence="10" id="KW-1185">Reference proteome</keyword>
<evidence type="ECO:0000256" key="5">
    <source>
        <dbReference type="ARBA" id="ARBA00022777"/>
    </source>
</evidence>
<gene>
    <name evidence="9" type="ORF">DWB61_06160</name>
</gene>
<dbReference type="SUPFAM" id="SSF55874">
    <property type="entry name" value="ATPase domain of HSP90 chaperone/DNA topoisomerase II/histidine kinase"/>
    <property type="match status" value="1"/>
</dbReference>
<evidence type="ECO:0000259" key="6">
    <source>
        <dbReference type="PROSITE" id="PS50109"/>
    </source>
</evidence>
<reference evidence="9 10" key="1">
    <citation type="submission" date="2018-07" db="EMBL/GenBank/DDBJ databases">
        <title>Draft genome sequence of Ancylomarina sp. M1P.</title>
        <authorList>
            <person name="Yadav S."/>
            <person name="Villanueva L."/>
            <person name="Damste J.S.S."/>
        </authorList>
    </citation>
    <scope>NUCLEOTIDE SEQUENCE [LARGE SCALE GENOMIC DNA]</scope>
    <source>
        <strain evidence="9 10">M1P</strain>
    </source>
</reference>
<evidence type="ECO:0000313" key="10">
    <source>
        <dbReference type="Proteomes" id="UP000285794"/>
    </source>
</evidence>
<proteinExistence type="predicted"/>
<dbReference type="Pfam" id="PF08447">
    <property type="entry name" value="PAS_3"/>
    <property type="match status" value="1"/>
</dbReference>
<evidence type="ECO:0000256" key="4">
    <source>
        <dbReference type="ARBA" id="ARBA00022679"/>
    </source>
</evidence>
<dbReference type="PANTHER" id="PTHR43304">
    <property type="entry name" value="PHYTOCHROME-LIKE PROTEIN CPH1"/>
    <property type="match status" value="1"/>
</dbReference>
<dbReference type="InterPro" id="IPR000700">
    <property type="entry name" value="PAS-assoc_C"/>
</dbReference>
<dbReference type="Gene3D" id="3.30.565.10">
    <property type="entry name" value="Histidine kinase-like ATPase, C-terminal domain"/>
    <property type="match status" value="1"/>
</dbReference>
<dbReference type="PROSITE" id="PS50109">
    <property type="entry name" value="HIS_KIN"/>
    <property type="match status" value="1"/>
</dbReference>
<dbReference type="Proteomes" id="UP000285794">
    <property type="component" value="Unassembled WGS sequence"/>
</dbReference>
<dbReference type="InterPro" id="IPR036890">
    <property type="entry name" value="HATPase_C_sf"/>
</dbReference>
<protein>
    <recommendedName>
        <fullName evidence="2">histidine kinase</fullName>
        <ecNumber evidence="2">2.7.13.3</ecNumber>
    </recommendedName>
</protein>
<name>A0A425Y426_9BACT</name>
<dbReference type="Gene3D" id="3.30.450.20">
    <property type="entry name" value="PAS domain"/>
    <property type="match status" value="3"/>
</dbReference>
<feature type="domain" description="PAC" evidence="8">
    <location>
        <begin position="230"/>
        <end position="283"/>
    </location>
</feature>
<dbReference type="GO" id="GO:0000155">
    <property type="term" value="F:phosphorelay sensor kinase activity"/>
    <property type="evidence" value="ECO:0007669"/>
    <property type="project" value="InterPro"/>
</dbReference>
<feature type="domain" description="PAS" evidence="7">
    <location>
        <begin position="158"/>
        <end position="229"/>
    </location>
</feature>
<dbReference type="SMART" id="SM00091">
    <property type="entry name" value="PAS"/>
    <property type="match status" value="2"/>
</dbReference>
<dbReference type="PROSITE" id="PS50112">
    <property type="entry name" value="PAS"/>
    <property type="match status" value="2"/>
</dbReference>
<dbReference type="SMART" id="SM00387">
    <property type="entry name" value="HATPase_c"/>
    <property type="match status" value="1"/>
</dbReference>
<keyword evidence="4" id="KW-0808">Transferase</keyword>
<comment type="caution">
    <text evidence="9">The sequence shown here is derived from an EMBL/GenBank/DDBJ whole genome shotgun (WGS) entry which is preliminary data.</text>
</comment>
<dbReference type="InterPro" id="IPR003661">
    <property type="entry name" value="HisK_dim/P_dom"/>
</dbReference>
<dbReference type="NCBIfam" id="TIGR00229">
    <property type="entry name" value="sensory_box"/>
    <property type="match status" value="2"/>
</dbReference>
<dbReference type="Pfam" id="PF00512">
    <property type="entry name" value="HisKA"/>
    <property type="match status" value="1"/>
</dbReference>
<dbReference type="InterPro" id="IPR003594">
    <property type="entry name" value="HATPase_dom"/>
</dbReference>
<keyword evidence="5 9" id="KW-0418">Kinase</keyword>
<dbReference type="InterPro" id="IPR035965">
    <property type="entry name" value="PAS-like_dom_sf"/>
</dbReference>
<dbReference type="PANTHER" id="PTHR43304:SF1">
    <property type="entry name" value="PAC DOMAIN-CONTAINING PROTEIN"/>
    <property type="match status" value="1"/>
</dbReference>
<dbReference type="RefSeq" id="WP_125030019.1">
    <property type="nucleotide sequence ID" value="NZ_JAPXVP010000004.1"/>
</dbReference>
<dbReference type="EMBL" id="QQWG01000004">
    <property type="protein sequence ID" value="RRG23019.1"/>
    <property type="molecule type" value="Genomic_DNA"/>
</dbReference>
<accession>A0A425Y426</accession>
<dbReference type="AlphaFoldDB" id="A0A425Y426"/>
<dbReference type="InterPro" id="IPR052162">
    <property type="entry name" value="Sensor_kinase/Photoreceptor"/>
</dbReference>
<dbReference type="Gene3D" id="1.10.287.130">
    <property type="match status" value="1"/>
</dbReference>
<dbReference type="EC" id="2.7.13.3" evidence="2"/>
<comment type="catalytic activity">
    <reaction evidence="1">
        <text>ATP + protein L-histidine = ADP + protein N-phospho-L-histidine.</text>
        <dbReference type="EC" id="2.7.13.3"/>
    </reaction>
</comment>
<sequence>MDSKPTYQELEIQIAELKQYKENCQLNSSIKNDDIYHSLIDNMSEGFAHCQMIYENNKPIDFIYLEVNQVFEKLTGLKNIVGERVSEVIPNHRMENPELFHLYSRVLQTGISERIETFVEALGIWFSISVYSSQKNQFLVIFDNITKRKQSDEALRISEQEFRTLAENAPDIIFRFDRLFRHTYVNAAVEKATGIPKQTFLGKNHRDLGMPEELVLFFQKQIRKVFESGQEIEFSFTFPTPTGDHYYESRYVPEYNKDGTVGHVMGITRDVTETKLTVKALKESEARFKQLIKNSFDMIVLMDSNGIQHFASESCEKILGFKQEELIGISVIDKMIHPEDQELTKIGFLDMIENKANGGTQYRHLHKNGSWVYLEAYGNNQLDNPEIKSIVLNVRDVTERKHAVQIIKENEIKLRELNATKDKLFSIIAHDLRSPFNGILGFSRLLIDNLKDFELAECEEYLGIINSSAKSTLILLDNLLNWAKSQTGRITFKPQEIILASIINETIELSKTVAIGKNILLAHNQSGDIEVCADRDMLKIILRNLISNAIKFTKPGGNISVLSKKKQSRVEIAISDNGIGMSEETINKLFKVETNRTTMGTENEIGSGLGLILCKELVEIQGGKIWVESELGKGSNFIFTIPISETNHSKMKTANSYER</sequence>
<dbReference type="InterPro" id="IPR004358">
    <property type="entry name" value="Sig_transdc_His_kin-like_C"/>
</dbReference>
<dbReference type="Pfam" id="PF02518">
    <property type="entry name" value="HATPase_c"/>
    <property type="match status" value="1"/>
</dbReference>
<dbReference type="SMART" id="SM00388">
    <property type="entry name" value="HisKA"/>
    <property type="match status" value="1"/>
</dbReference>
<evidence type="ECO:0000256" key="3">
    <source>
        <dbReference type="ARBA" id="ARBA00022553"/>
    </source>
</evidence>
<evidence type="ECO:0000259" key="8">
    <source>
        <dbReference type="PROSITE" id="PS50113"/>
    </source>
</evidence>
<dbReference type="InterPro" id="IPR013655">
    <property type="entry name" value="PAS_fold_3"/>
</dbReference>
<dbReference type="CDD" id="cd00082">
    <property type="entry name" value="HisKA"/>
    <property type="match status" value="1"/>
</dbReference>
<evidence type="ECO:0000313" key="9">
    <source>
        <dbReference type="EMBL" id="RRG23019.1"/>
    </source>
</evidence>
<dbReference type="PROSITE" id="PS50113">
    <property type="entry name" value="PAC"/>
    <property type="match status" value="1"/>
</dbReference>
<dbReference type="CDD" id="cd00130">
    <property type="entry name" value="PAS"/>
    <property type="match status" value="2"/>
</dbReference>
<evidence type="ECO:0000256" key="2">
    <source>
        <dbReference type="ARBA" id="ARBA00012438"/>
    </source>
</evidence>
<dbReference type="PRINTS" id="PR00344">
    <property type="entry name" value="BCTRLSENSOR"/>
</dbReference>
<dbReference type="InterPro" id="IPR000014">
    <property type="entry name" value="PAS"/>
</dbReference>
<feature type="domain" description="Histidine kinase" evidence="6">
    <location>
        <begin position="427"/>
        <end position="645"/>
    </location>
</feature>
<dbReference type="InterPro" id="IPR005467">
    <property type="entry name" value="His_kinase_dom"/>
</dbReference>
<evidence type="ECO:0000256" key="1">
    <source>
        <dbReference type="ARBA" id="ARBA00000085"/>
    </source>
</evidence>